<accession>A0ACC0WWK7</accession>
<evidence type="ECO:0000313" key="1">
    <source>
        <dbReference type="EMBL" id="KAI9922400.1"/>
    </source>
</evidence>
<name>A0ACC0WWK7_9STRA</name>
<sequence length="761" mass="82655">MAATTGSPAEPQHEPAAPTDGTFDGNEAPISIETQQMTPTPETGELLSRVASEISQAFQSSLTQVISDIGHHYGVEPTASTFEWMEKGEGRERDEQLPGKVGNDVDVRRILRDLQLSRLHVSRLQQVVHVLQHEQSRLNQRVALFNSLSGKLKRELVDERLALIDAKNEIQELRRKYTVEDTASVGAGGTSPHSPLQDHPWSSPKQAMVGSVGGAAGPGTTGGARGGSSLMAFNFYPSASARGAGDEESAEDEEPLSPTSSSQTLRSHLMGQFLPSALLDSPQVTPKHGKTFASHALPEEKGSHPLSQLKGDIKSRSFPTLPLPEVSSTFSIKKQQGRYDVADTETKETSQGDNRRGSTMAAAVSPLKLSMLSELFETIPVEELQLILRRFHDDESSAMDHIVRTHPSFHPAVGADARIESGSMASGASGASPLPSRSSSVSHSKTILHRSSSQTGSSGPPPGSSNNWKTEICMYYMQGKCNKTKRTCSFAHGDTDLVRPSGSSGASSSKYGPNYKTRLCQAFDNCACTKSRRDCPMAHGINDLRDAGMESGGAGASQPMLPSATPRLQSYKTELCYYFLKGNCNYSKEECRFAHGQNDLRTVESNTAQIAAAAVAASGSGFTPTSPVLPPPSVLMEKQLQLQHQYQQQYHHPQPSSMALFHPPQPSPIQQQSFALQHQIQLQQSSRGNGGAGQHQFNYQHQQYDLVQQQQQQQYMPPSGQYRYPKSTEDKRSSAVGRPPQRESSSSWSTFDATGLPPPEY</sequence>
<protein>
    <submittedName>
        <fullName evidence="1">Uncharacterized protein</fullName>
    </submittedName>
</protein>
<keyword evidence="2" id="KW-1185">Reference proteome</keyword>
<evidence type="ECO:0000313" key="2">
    <source>
        <dbReference type="Proteomes" id="UP001163321"/>
    </source>
</evidence>
<comment type="caution">
    <text evidence="1">The sequence shown here is derived from an EMBL/GenBank/DDBJ whole genome shotgun (WGS) entry which is preliminary data.</text>
</comment>
<dbReference type="EMBL" id="CM047580">
    <property type="protein sequence ID" value="KAI9922400.1"/>
    <property type="molecule type" value="Genomic_DNA"/>
</dbReference>
<organism evidence="1 2">
    <name type="scientific">Peronosclerospora sorghi</name>
    <dbReference type="NCBI Taxonomy" id="230839"/>
    <lineage>
        <taxon>Eukaryota</taxon>
        <taxon>Sar</taxon>
        <taxon>Stramenopiles</taxon>
        <taxon>Oomycota</taxon>
        <taxon>Peronosporomycetes</taxon>
        <taxon>Peronosporales</taxon>
        <taxon>Peronosporaceae</taxon>
        <taxon>Peronosclerospora</taxon>
    </lineage>
</organism>
<dbReference type="Proteomes" id="UP001163321">
    <property type="component" value="Chromosome 1"/>
</dbReference>
<reference evidence="1 2" key="1">
    <citation type="journal article" date="2022" name="bioRxiv">
        <title>The genome of the oomycete Peronosclerospora sorghi, a cosmopolitan pathogen of maize and sorghum, is inflated with dispersed pseudogenes.</title>
        <authorList>
            <person name="Fletcher K."/>
            <person name="Martin F."/>
            <person name="Isakeit T."/>
            <person name="Cavanaugh K."/>
            <person name="Magill C."/>
            <person name="Michelmore R."/>
        </authorList>
    </citation>
    <scope>NUCLEOTIDE SEQUENCE [LARGE SCALE GENOMIC DNA]</scope>
    <source>
        <strain evidence="1">P6</strain>
    </source>
</reference>
<proteinExistence type="predicted"/>
<gene>
    <name evidence="1" type="ORF">PsorP6_000555</name>
</gene>